<accession>A0A450ZCM5</accession>
<keyword evidence="1" id="KW-0472">Membrane</keyword>
<reference evidence="3" key="1">
    <citation type="submission" date="2019-02" db="EMBL/GenBank/DDBJ databases">
        <authorList>
            <person name="Gruber-Vodicka R. H."/>
            <person name="Seah K. B. B."/>
        </authorList>
    </citation>
    <scope>NUCLEOTIDE SEQUENCE</scope>
    <source>
        <strain evidence="2">BECK_BY2</strain>
        <strain evidence="3">BECK_BY3</strain>
    </source>
</reference>
<proteinExistence type="predicted"/>
<keyword evidence="1" id="KW-0812">Transmembrane</keyword>
<feature type="transmembrane region" description="Helical" evidence="1">
    <location>
        <begin position="114"/>
        <end position="139"/>
    </location>
</feature>
<protein>
    <submittedName>
        <fullName evidence="3">Uncharacterized protein</fullName>
    </submittedName>
</protein>
<dbReference type="AlphaFoldDB" id="A0A450ZCM5"/>
<evidence type="ECO:0000256" key="1">
    <source>
        <dbReference type="SAM" id="Phobius"/>
    </source>
</evidence>
<sequence>MRETRPTPFQSRREALTCSVYFPLGFANESNFKNGVLITACLVGLRHSLASFSFRHRCRPQPNKFLSIRKRDLPINSGGGQRNLFDHFGAARDGTFGNSSFIHLVMRSATSRHFASTIIACPILGKISAATLYALAVAFTI</sequence>
<dbReference type="EMBL" id="CAADFV010000002">
    <property type="protein sequence ID" value="VFK50378.1"/>
    <property type="molecule type" value="Genomic_DNA"/>
</dbReference>
<keyword evidence="1" id="KW-1133">Transmembrane helix</keyword>
<name>A0A450ZCM5_9GAMM</name>
<gene>
    <name evidence="2" type="ORF">BECKTUN1418E_GA0071001_100263</name>
    <name evidence="3" type="ORF">BECKTUN1418F_GA0071002_100261</name>
</gene>
<evidence type="ECO:0000313" key="3">
    <source>
        <dbReference type="EMBL" id="VFK51556.1"/>
    </source>
</evidence>
<evidence type="ECO:0000313" key="2">
    <source>
        <dbReference type="EMBL" id="VFK50378.1"/>
    </source>
</evidence>
<dbReference type="EMBL" id="CAADFY010000002">
    <property type="protein sequence ID" value="VFK51556.1"/>
    <property type="molecule type" value="Genomic_DNA"/>
</dbReference>
<organism evidence="3">
    <name type="scientific">Candidatus Kentrum sp. TUN</name>
    <dbReference type="NCBI Taxonomy" id="2126343"/>
    <lineage>
        <taxon>Bacteria</taxon>
        <taxon>Pseudomonadati</taxon>
        <taxon>Pseudomonadota</taxon>
        <taxon>Gammaproteobacteria</taxon>
        <taxon>Candidatus Kentrum</taxon>
    </lineage>
</organism>